<reference evidence="2 3" key="1">
    <citation type="submission" date="2011-02" db="EMBL/GenBank/DDBJ databases">
        <title>The Genome Sequence of Sphaeroforma arctica JP610.</title>
        <authorList>
            <consortium name="The Broad Institute Genome Sequencing Platform"/>
            <person name="Russ C."/>
            <person name="Cuomo C."/>
            <person name="Young S.K."/>
            <person name="Zeng Q."/>
            <person name="Gargeya S."/>
            <person name="Alvarado L."/>
            <person name="Berlin A."/>
            <person name="Chapman S.B."/>
            <person name="Chen Z."/>
            <person name="Freedman E."/>
            <person name="Gellesch M."/>
            <person name="Goldberg J."/>
            <person name="Griggs A."/>
            <person name="Gujja S."/>
            <person name="Heilman E."/>
            <person name="Heiman D."/>
            <person name="Howarth C."/>
            <person name="Mehta T."/>
            <person name="Neiman D."/>
            <person name="Pearson M."/>
            <person name="Roberts A."/>
            <person name="Saif S."/>
            <person name="Shea T."/>
            <person name="Shenoy N."/>
            <person name="Sisk P."/>
            <person name="Stolte C."/>
            <person name="Sykes S."/>
            <person name="White J."/>
            <person name="Yandava C."/>
            <person name="Burger G."/>
            <person name="Gray M.W."/>
            <person name="Holland P.W.H."/>
            <person name="King N."/>
            <person name="Lang F.B.F."/>
            <person name="Roger A.J."/>
            <person name="Ruiz-Trillo I."/>
            <person name="Haas B."/>
            <person name="Nusbaum C."/>
            <person name="Birren B."/>
        </authorList>
    </citation>
    <scope>NUCLEOTIDE SEQUENCE [LARGE SCALE GENOMIC DNA]</scope>
    <source>
        <strain evidence="2 3">JP610</strain>
    </source>
</reference>
<dbReference type="Proteomes" id="UP000054560">
    <property type="component" value="Unassembled WGS sequence"/>
</dbReference>
<evidence type="ECO:0000313" key="2">
    <source>
        <dbReference type="EMBL" id="KNC84974.1"/>
    </source>
</evidence>
<sequence>MVNAPKNDLASAKRVVVRNTVYVKWFYMDKRYAQARFGSRWYMILTPTIVMSADREKSMSTGSTNVYKRTVEAVCFSNLEGIKSSKQNKFSSQILRIVSHDEDAGDDDSLVIAGPPRVLLLREQKRADRAKALATTDLALIEPQQLASVVNQETVHNSDQQQQRTHTNTEDTHASANTLPALNVLPTPASSIHNALTVTSTANITGKPTDKNLVLAPTLINNEIQTVNDASIVVLMPLNVEHKYPETAPNLSHYTGRHGTGVR</sequence>
<keyword evidence="3" id="KW-1185">Reference proteome</keyword>
<evidence type="ECO:0000313" key="3">
    <source>
        <dbReference type="Proteomes" id="UP000054560"/>
    </source>
</evidence>
<feature type="region of interest" description="Disordered" evidence="1">
    <location>
        <begin position="151"/>
        <end position="173"/>
    </location>
</feature>
<name>A0A0L0G7S3_9EUKA</name>
<feature type="compositionally biased region" description="Polar residues" evidence="1">
    <location>
        <begin position="151"/>
        <end position="166"/>
    </location>
</feature>
<protein>
    <submittedName>
        <fullName evidence="2">Uncharacterized protein</fullName>
    </submittedName>
</protein>
<gene>
    <name evidence="2" type="ORF">SARC_02829</name>
</gene>
<dbReference type="GeneID" id="25903333"/>
<proteinExistence type="predicted"/>
<dbReference type="AlphaFoldDB" id="A0A0L0G7S3"/>
<organism evidence="2 3">
    <name type="scientific">Sphaeroforma arctica JP610</name>
    <dbReference type="NCBI Taxonomy" id="667725"/>
    <lineage>
        <taxon>Eukaryota</taxon>
        <taxon>Ichthyosporea</taxon>
        <taxon>Ichthyophonida</taxon>
        <taxon>Sphaeroforma</taxon>
    </lineage>
</organism>
<dbReference type="EMBL" id="KQ241728">
    <property type="protein sequence ID" value="KNC84974.1"/>
    <property type="molecule type" value="Genomic_DNA"/>
</dbReference>
<dbReference type="RefSeq" id="XP_014158876.1">
    <property type="nucleotide sequence ID" value="XM_014303401.1"/>
</dbReference>
<evidence type="ECO:0000256" key="1">
    <source>
        <dbReference type="SAM" id="MobiDB-lite"/>
    </source>
</evidence>
<accession>A0A0L0G7S3</accession>